<dbReference type="PROSITE" id="PS51257">
    <property type="entry name" value="PROKAR_LIPOPROTEIN"/>
    <property type="match status" value="1"/>
</dbReference>
<feature type="signal peptide" evidence="1">
    <location>
        <begin position="1"/>
        <end position="22"/>
    </location>
</feature>
<accession>A0A7W1WN71</accession>
<dbReference type="Proteomes" id="UP000535491">
    <property type="component" value="Unassembled WGS sequence"/>
</dbReference>
<comment type="caution">
    <text evidence="2">The sequence shown here is derived from an EMBL/GenBank/DDBJ whole genome shotgun (WGS) entry which is preliminary data.</text>
</comment>
<dbReference type="RefSeq" id="WP_181750082.1">
    <property type="nucleotide sequence ID" value="NZ_JACEIQ010000001.1"/>
</dbReference>
<evidence type="ECO:0000313" key="3">
    <source>
        <dbReference type="Proteomes" id="UP000535491"/>
    </source>
</evidence>
<protein>
    <submittedName>
        <fullName evidence="2">Uncharacterized protein</fullName>
    </submittedName>
</protein>
<evidence type="ECO:0000256" key="1">
    <source>
        <dbReference type="SAM" id="SignalP"/>
    </source>
</evidence>
<evidence type="ECO:0000313" key="2">
    <source>
        <dbReference type="EMBL" id="MBA4492853.1"/>
    </source>
</evidence>
<dbReference type="EMBL" id="JACEIQ010000001">
    <property type="protein sequence ID" value="MBA4492853.1"/>
    <property type="molecule type" value="Genomic_DNA"/>
</dbReference>
<proteinExistence type="predicted"/>
<dbReference type="AlphaFoldDB" id="A0A7W1WN71"/>
<keyword evidence="3" id="KW-1185">Reference proteome</keyword>
<gene>
    <name evidence="2" type="ORF">H1191_00810</name>
</gene>
<feature type="chain" id="PRO_5039431597" evidence="1">
    <location>
        <begin position="23"/>
        <end position="396"/>
    </location>
</feature>
<organism evidence="2 3">
    <name type="scientific">Paenactinomyces guangxiensis</name>
    <dbReference type="NCBI Taxonomy" id="1490290"/>
    <lineage>
        <taxon>Bacteria</taxon>
        <taxon>Bacillati</taxon>
        <taxon>Bacillota</taxon>
        <taxon>Bacilli</taxon>
        <taxon>Bacillales</taxon>
        <taxon>Thermoactinomycetaceae</taxon>
        <taxon>Paenactinomyces</taxon>
    </lineage>
</organism>
<keyword evidence="1" id="KW-0732">Signal</keyword>
<sequence length="396" mass="45591">MSPRRIGKLLCVVLWMIVGCLACQSVSSSPSSSTPAESQAKVKKFHPYRGNEVPQLKDLIQQPGFQEYVTARPYILGTSYDGAYLATIVFDNQAQAYRMEIHHTLENEIIAVFYLPLQKYLQEKTSKLYSKNEAEELLQASQETIDLGYRIKVQVKPVSLLYNQKRPLGEHKEWWLKPAFNSKRFTLSAENGEGVHWQLLEELFDEQPEQPPDLSLIRHPLHPEKWTVLVVSADADKTVRVSSQSVDTNQLIASRSENELLRKARLLCSGDAQLVYRYHQVSDFPWYLAVSGGKQAAARRGALLYQGWVNRFALMNENGFPLLQGKPSGVYQEKQQIHPLSKRVAQYYLTLIAEEHGHQPHLLVADLYDEQKRLIRTYEWAWEKETQQFRFLKGET</sequence>
<name>A0A7W1WN71_9BACL</name>
<reference evidence="2 3" key="1">
    <citation type="submission" date="2020-07" db="EMBL/GenBank/DDBJ databases">
        <authorList>
            <person name="Feng H."/>
        </authorList>
    </citation>
    <scope>NUCLEOTIDE SEQUENCE [LARGE SCALE GENOMIC DNA]</scope>
    <source>
        <strain evidence="3">s-10</strain>
    </source>
</reference>